<dbReference type="AlphaFoldDB" id="A0A329M8I3"/>
<dbReference type="Proteomes" id="UP000250915">
    <property type="component" value="Unassembled WGS sequence"/>
</dbReference>
<evidence type="ECO:0000259" key="1">
    <source>
        <dbReference type="Pfam" id="PF12728"/>
    </source>
</evidence>
<dbReference type="EMBL" id="QMEV01000004">
    <property type="protein sequence ID" value="RAV16012.1"/>
    <property type="molecule type" value="Genomic_DNA"/>
</dbReference>
<proteinExistence type="predicted"/>
<evidence type="ECO:0000313" key="3">
    <source>
        <dbReference type="Proteomes" id="UP000250915"/>
    </source>
</evidence>
<dbReference type="OrthoDB" id="4870800at2"/>
<dbReference type="RefSeq" id="WP_112631723.1">
    <property type="nucleotide sequence ID" value="NZ_QMEV01000004.1"/>
</dbReference>
<comment type="caution">
    <text evidence="2">The sequence shown here is derived from an EMBL/GenBank/DDBJ whole genome shotgun (WGS) entry which is preliminary data.</text>
</comment>
<keyword evidence="2" id="KW-0238">DNA-binding</keyword>
<name>A0A329M8I3_9MYCO</name>
<organism evidence="2 3">
    <name type="scientific">Mycobacterium colombiense</name>
    <dbReference type="NCBI Taxonomy" id="339268"/>
    <lineage>
        <taxon>Bacteria</taxon>
        <taxon>Bacillati</taxon>
        <taxon>Actinomycetota</taxon>
        <taxon>Actinomycetes</taxon>
        <taxon>Mycobacteriales</taxon>
        <taxon>Mycobacteriaceae</taxon>
        <taxon>Mycobacterium</taxon>
        <taxon>Mycobacterium avium complex (MAC)</taxon>
    </lineage>
</organism>
<accession>A0A329M8I3</accession>
<sequence>MSSHTRHPEPRFIGIAYAATEFSVSQKLIRKCIASGELKAFRINGSRVIRIKRDDLEALMQPVIR</sequence>
<dbReference type="GO" id="GO:0003677">
    <property type="term" value="F:DNA binding"/>
    <property type="evidence" value="ECO:0007669"/>
    <property type="project" value="UniProtKB-KW"/>
</dbReference>
<gene>
    <name evidence="2" type="ORF">DQP57_03855</name>
</gene>
<feature type="domain" description="Helix-turn-helix" evidence="1">
    <location>
        <begin position="15"/>
        <end position="61"/>
    </location>
</feature>
<dbReference type="InterPro" id="IPR041657">
    <property type="entry name" value="HTH_17"/>
</dbReference>
<reference evidence="2 3" key="1">
    <citation type="submission" date="2018-06" db="EMBL/GenBank/DDBJ databases">
        <title>NTM in soil in Japan.</title>
        <authorList>
            <person name="Ohya K."/>
        </authorList>
    </citation>
    <scope>NUCLEOTIDE SEQUENCE [LARGE SCALE GENOMIC DNA]</scope>
    <source>
        <strain evidence="2 3">GF28</strain>
    </source>
</reference>
<evidence type="ECO:0000313" key="2">
    <source>
        <dbReference type="EMBL" id="RAV16012.1"/>
    </source>
</evidence>
<protein>
    <submittedName>
        <fullName evidence="2">DNA-binding protein</fullName>
    </submittedName>
</protein>
<dbReference type="Pfam" id="PF12728">
    <property type="entry name" value="HTH_17"/>
    <property type="match status" value="1"/>
</dbReference>